<dbReference type="Proteomes" id="UP000545493">
    <property type="component" value="Unassembled WGS sequence"/>
</dbReference>
<feature type="domain" description="Integrase catalytic" evidence="2">
    <location>
        <begin position="1"/>
        <end position="80"/>
    </location>
</feature>
<evidence type="ECO:0000256" key="1">
    <source>
        <dbReference type="ARBA" id="ARBA00009277"/>
    </source>
</evidence>
<name>A0A7X5ZP30_9PSEU</name>
<dbReference type="AlphaFoldDB" id="A0A7X5ZP30"/>
<evidence type="ECO:0000259" key="2">
    <source>
        <dbReference type="PROSITE" id="PS50994"/>
    </source>
</evidence>
<comment type="caution">
    <text evidence="3">The sequence shown here is derived from an EMBL/GenBank/DDBJ whole genome shotgun (WGS) entry which is preliminary data.</text>
</comment>
<dbReference type="Pfam" id="PF22483">
    <property type="entry name" value="Mu-transpos_C_2"/>
    <property type="match status" value="1"/>
</dbReference>
<dbReference type="RefSeq" id="WP_232285475.1">
    <property type="nucleotide sequence ID" value="NZ_JAAOYM010000001.1"/>
</dbReference>
<organism evidence="3 4">
    <name type="scientific">Saccharomonospora amisosensis</name>
    <dbReference type="NCBI Taxonomy" id="1128677"/>
    <lineage>
        <taxon>Bacteria</taxon>
        <taxon>Bacillati</taxon>
        <taxon>Actinomycetota</taxon>
        <taxon>Actinomycetes</taxon>
        <taxon>Pseudonocardiales</taxon>
        <taxon>Pseudonocardiaceae</taxon>
        <taxon>Saccharomonospora</taxon>
    </lineage>
</organism>
<dbReference type="InterPro" id="IPR001584">
    <property type="entry name" value="Integrase_cat-core"/>
</dbReference>
<gene>
    <name evidence="3" type="ORF">FHU38_000164</name>
</gene>
<accession>A0A7X5ZP30</accession>
<sequence>MNAFRGTLGIKVIQCRPADPEAKGLVERANGYLETSFLPGRSFTGPADFNAQLAEWLVRANQRQHRRLGCRPIERWEADTAAMLELPPVAPVTGWRLTTRLPRDHYVRVDSNDYSVHPTAVGRRVEIVADLAQVVVTLQGNEVARHERCWADHQSITDPPHAAATSELRQARRLVAVPAIDTDVEHRSLANYDRMFDLDNEALPGSEEIA</sequence>
<evidence type="ECO:0000313" key="3">
    <source>
        <dbReference type="EMBL" id="NIJ09820.1"/>
    </source>
</evidence>
<keyword evidence="4" id="KW-1185">Reference proteome</keyword>
<dbReference type="GO" id="GO:0015074">
    <property type="term" value="P:DNA integration"/>
    <property type="evidence" value="ECO:0007669"/>
    <property type="project" value="InterPro"/>
</dbReference>
<dbReference type="PANTHER" id="PTHR35004">
    <property type="entry name" value="TRANSPOSASE RV3428C-RELATED"/>
    <property type="match status" value="1"/>
</dbReference>
<dbReference type="Gene3D" id="3.30.420.10">
    <property type="entry name" value="Ribonuclease H-like superfamily/Ribonuclease H"/>
    <property type="match status" value="1"/>
</dbReference>
<dbReference type="GO" id="GO:0003676">
    <property type="term" value="F:nucleic acid binding"/>
    <property type="evidence" value="ECO:0007669"/>
    <property type="project" value="InterPro"/>
</dbReference>
<dbReference type="InterPro" id="IPR012337">
    <property type="entry name" value="RNaseH-like_sf"/>
</dbReference>
<dbReference type="EMBL" id="JAAOYM010000001">
    <property type="protein sequence ID" value="NIJ09820.1"/>
    <property type="molecule type" value="Genomic_DNA"/>
</dbReference>
<dbReference type="PANTHER" id="PTHR35004:SF8">
    <property type="entry name" value="TRANSPOSASE RV3428C-RELATED"/>
    <property type="match status" value="1"/>
</dbReference>
<reference evidence="3 4" key="1">
    <citation type="submission" date="2020-03" db="EMBL/GenBank/DDBJ databases">
        <title>Sequencing the genomes of 1000 actinobacteria strains.</title>
        <authorList>
            <person name="Klenk H.-P."/>
        </authorList>
    </citation>
    <scope>NUCLEOTIDE SEQUENCE [LARGE SCALE GENOMIC DNA]</scope>
    <source>
        <strain evidence="3 4">DSM 45685</strain>
    </source>
</reference>
<dbReference type="InterPro" id="IPR036397">
    <property type="entry name" value="RNaseH_sf"/>
</dbReference>
<evidence type="ECO:0000313" key="4">
    <source>
        <dbReference type="Proteomes" id="UP000545493"/>
    </source>
</evidence>
<dbReference type="SUPFAM" id="SSF53098">
    <property type="entry name" value="Ribonuclease H-like"/>
    <property type="match status" value="1"/>
</dbReference>
<protein>
    <submittedName>
        <fullName evidence="3">Transposase</fullName>
    </submittedName>
</protein>
<dbReference type="InterPro" id="IPR054353">
    <property type="entry name" value="IstA-like_C"/>
</dbReference>
<dbReference type="PROSITE" id="PS50994">
    <property type="entry name" value="INTEGRASE"/>
    <property type="match status" value="1"/>
</dbReference>
<proteinExistence type="inferred from homology"/>
<comment type="similarity">
    <text evidence="1">Belongs to the transposase IS21/IS408/IS1162 family.</text>
</comment>